<reference evidence="3 4" key="1">
    <citation type="submission" date="2016-10" db="EMBL/GenBank/DDBJ databases">
        <authorList>
            <person name="de Groot N.N."/>
        </authorList>
    </citation>
    <scope>NUCLEOTIDE SEQUENCE [LARGE SCALE GENOMIC DNA]</scope>
    <source>
        <strain evidence="3 4">DSM 1283</strain>
    </source>
</reference>
<dbReference type="InterPro" id="IPR050860">
    <property type="entry name" value="FeoB_GTPase"/>
</dbReference>
<keyword evidence="1" id="KW-0812">Transmembrane</keyword>
<proteinExistence type="predicted"/>
<feature type="transmembrane region" description="Helical" evidence="1">
    <location>
        <begin position="471"/>
        <end position="490"/>
    </location>
</feature>
<feature type="transmembrane region" description="Helical" evidence="1">
    <location>
        <begin position="318"/>
        <end position="338"/>
    </location>
</feature>
<dbReference type="Pfam" id="PF17910">
    <property type="entry name" value="FeoB_Cyto"/>
    <property type="match status" value="1"/>
</dbReference>
<dbReference type="GO" id="GO:0015093">
    <property type="term" value="F:ferrous iron transmembrane transporter activity"/>
    <property type="evidence" value="ECO:0007669"/>
    <property type="project" value="InterPro"/>
</dbReference>
<dbReference type="OrthoDB" id="9809127at2"/>
<dbReference type="InterPro" id="IPR027417">
    <property type="entry name" value="P-loop_NTPase"/>
</dbReference>
<sequence>MGLSLNSVGYRASKSSPELNDKEGHVIALAGNPNVGKSTVFNGLTGMKQHTGNWPGKTVVSQTGNCVYENQNYLLVDLPGTYSLMAHSREEEIARNYICFENPDLIIVVCDATSLERNLNLVLQIMEITNKVLVCVNLINEARKKHILLDLEKLESILGVPVIGINAFRKMDLKELLKKASHIINNNSYGTPKPILYSEQVEEAIKELEVLLQEFLPEHLNSRWIAMKLLEWDDTLIHSLNHYLDIDLYHYTEIINKRNRALESLHKHGITRRVCEDVMIIELLHKVETLSKSVISYQNINYDTKDRKIDRILAGKRIGFPIMVLLLLLIFWITIWGANYPSQLLFRFLFFIEDKLMELTSYLGFPKFLQGLFIQGAYRVLAWVVSVMLPPMAIFFPMFTLLEDLGYLPRIAFNLDHYFKKACACGKQSLTMCMGFGCNAAGVTGCRIIDSPRERLIAMLTNNFVPCNGRFPTILSIITMFFVTGILGTHNIPSSNYIESTANTASASSILSYNILSSLLSAAILTGVIILGVVITFVVSRILSKTILKGVPSSFTLELPPYRKPQIGKIIIRSIFDRTLFILGRAVIIAAPVGFILWLVSNVRIGNIAILNYCTNFLDPIGRLMGLDGVILTAFILGFPANEIVLPIIIMTYLANGTIMEFDNLAALKQLLAAQGWTSLTAICTILFSLMHWPCSTTCLTIKKETGSLKWTALAIVIPTAAGFFICTIVAAIGRIVIHII</sequence>
<dbReference type="InterPro" id="IPR041069">
    <property type="entry name" value="FeoB_Cyto"/>
</dbReference>
<dbReference type="Gene3D" id="1.10.287.1770">
    <property type="match status" value="1"/>
</dbReference>
<dbReference type="Gene3D" id="3.40.50.300">
    <property type="entry name" value="P-loop containing nucleotide triphosphate hydrolases"/>
    <property type="match status" value="1"/>
</dbReference>
<feature type="transmembrane region" description="Helical" evidence="1">
    <location>
        <begin position="510"/>
        <end position="539"/>
    </location>
</feature>
<feature type="transmembrane region" description="Helical" evidence="1">
    <location>
        <begin position="380"/>
        <end position="402"/>
    </location>
</feature>
<feature type="transmembrane region" description="Helical" evidence="1">
    <location>
        <begin position="713"/>
        <end position="738"/>
    </location>
</feature>
<evidence type="ECO:0000256" key="1">
    <source>
        <dbReference type="SAM" id="Phobius"/>
    </source>
</evidence>
<protein>
    <submittedName>
        <fullName evidence="3">Ferrous iron transport protein B</fullName>
    </submittedName>
</protein>
<keyword evidence="4" id="KW-1185">Reference proteome</keyword>
<dbReference type="GO" id="GO:0005525">
    <property type="term" value="F:GTP binding"/>
    <property type="evidence" value="ECO:0007669"/>
    <property type="project" value="InterPro"/>
</dbReference>
<dbReference type="CDD" id="cd01879">
    <property type="entry name" value="FeoB"/>
    <property type="match status" value="1"/>
</dbReference>
<accession>A0A1I5HLG4</accession>
<evidence type="ECO:0000313" key="4">
    <source>
        <dbReference type="Proteomes" id="UP000198806"/>
    </source>
</evidence>
<dbReference type="Pfam" id="PF02421">
    <property type="entry name" value="FeoB_N"/>
    <property type="match status" value="1"/>
</dbReference>
<feature type="transmembrane region" description="Helical" evidence="1">
    <location>
        <begin position="579"/>
        <end position="600"/>
    </location>
</feature>
<organism evidence="3 4">
    <name type="scientific">Anaerocolumna aminovalerica</name>
    <dbReference type="NCBI Taxonomy" id="1527"/>
    <lineage>
        <taxon>Bacteria</taxon>
        <taxon>Bacillati</taxon>
        <taxon>Bacillota</taxon>
        <taxon>Clostridia</taxon>
        <taxon>Lachnospirales</taxon>
        <taxon>Lachnospiraceae</taxon>
        <taxon>Anaerocolumna</taxon>
    </lineage>
</organism>
<dbReference type="SUPFAM" id="SSF52540">
    <property type="entry name" value="P-loop containing nucleoside triphosphate hydrolases"/>
    <property type="match status" value="1"/>
</dbReference>
<dbReference type="PROSITE" id="PS51711">
    <property type="entry name" value="G_FEOB"/>
    <property type="match status" value="1"/>
</dbReference>
<dbReference type="RefSeq" id="WP_091687719.1">
    <property type="nucleotide sequence ID" value="NZ_BAABFM010000040.1"/>
</dbReference>
<dbReference type="InterPro" id="IPR011642">
    <property type="entry name" value="Gate_dom"/>
</dbReference>
<gene>
    <name evidence="3" type="ORF">SAMN04489757_13110</name>
</gene>
<evidence type="ECO:0000313" key="3">
    <source>
        <dbReference type="EMBL" id="SFO48989.1"/>
    </source>
</evidence>
<dbReference type="AlphaFoldDB" id="A0A1I5HLG4"/>
<feature type="transmembrane region" description="Helical" evidence="1">
    <location>
        <begin position="671"/>
        <end position="693"/>
    </location>
</feature>
<keyword evidence="1" id="KW-0472">Membrane</keyword>
<dbReference type="Pfam" id="PF07670">
    <property type="entry name" value="Gate"/>
    <property type="match status" value="2"/>
</dbReference>
<dbReference type="Pfam" id="PF07664">
    <property type="entry name" value="FeoB_C"/>
    <property type="match status" value="1"/>
</dbReference>
<dbReference type="InterPro" id="IPR030389">
    <property type="entry name" value="G_FEOB_dom"/>
</dbReference>
<dbReference type="Proteomes" id="UP000198806">
    <property type="component" value="Unassembled WGS sequence"/>
</dbReference>
<name>A0A1I5HLG4_9FIRM</name>
<dbReference type="InterPro" id="IPR011640">
    <property type="entry name" value="Fe2_transport_prot_B_C"/>
</dbReference>
<dbReference type="GO" id="GO:0005886">
    <property type="term" value="C:plasma membrane"/>
    <property type="evidence" value="ECO:0007669"/>
    <property type="project" value="TreeGrafter"/>
</dbReference>
<feature type="domain" description="FeoB-type G" evidence="2">
    <location>
        <begin position="24"/>
        <end position="186"/>
    </location>
</feature>
<dbReference type="EMBL" id="FOWD01000031">
    <property type="protein sequence ID" value="SFO48989.1"/>
    <property type="molecule type" value="Genomic_DNA"/>
</dbReference>
<dbReference type="STRING" id="1527.SAMN04489757_13110"/>
<evidence type="ECO:0000259" key="2">
    <source>
        <dbReference type="PROSITE" id="PS51711"/>
    </source>
</evidence>
<dbReference type="PANTHER" id="PTHR43185">
    <property type="entry name" value="FERROUS IRON TRANSPORT PROTEIN B"/>
    <property type="match status" value="1"/>
</dbReference>
<keyword evidence="1" id="KW-1133">Transmembrane helix</keyword>
<feature type="transmembrane region" description="Helical" evidence="1">
    <location>
        <begin position="630"/>
        <end position="650"/>
    </location>
</feature>
<dbReference type="PANTHER" id="PTHR43185:SF2">
    <property type="entry name" value="FERROUS IRON TRANSPORT PROTEIN B"/>
    <property type="match status" value="1"/>
</dbReference>